<evidence type="ECO:0000256" key="2">
    <source>
        <dbReference type="SAM" id="Phobius"/>
    </source>
</evidence>
<dbReference type="PROSITE" id="PS50041">
    <property type="entry name" value="C_TYPE_LECTIN_2"/>
    <property type="match status" value="1"/>
</dbReference>
<feature type="transmembrane region" description="Helical" evidence="2">
    <location>
        <begin position="56"/>
        <end position="76"/>
    </location>
</feature>
<evidence type="ECO:0000313" key="4">
    <source>
        <dbReference type="EnsemblMetazoa" id="G8838.1:cds"/>
    </source>
</evidence>
<dbReference type="InterPro" id="IPR016186">
    <property type="entry name" value="C-type_lectin-like/link_sf"/>
</dbReference>
<dbReference type="SMART" id="SM00034">
    <property type="entry name" value="CLECT"/>
    <property type="match status" value="1"/>
</dbReference>
<protein>
    <recommendedName>
        <fullName evidence="3">C-type lectin domain-containing protein</fullName>
    </recommendedName>
</protein>
<feature type="coiled-coil region" evidence="1">
    <location>
        <begin position="115"/>
        <end position="149"/>
    </location>
</feature>
<evidence type="ECO:0000259" key="3">
    <source>
        <dbReference type="PROSITE" id="PS50041"/>
    </source>
</evidence>
<dbReference type="CDD" id="cd00037">
    <property type="entry name" value="CLECT"/>
    <property type="match status" value="1"/>
</dbReference>
<dbReference type="AlphaFoldDB" id="A0A8W8NWI4"/>
<dbReference type="InterPro" id="IPR016187">
    <property type="entry name" value="CTDL_fold"/>
</dbReference>
<dbReference type="SUPFAM" id="SSF56436">
    <property type="entry name" value="C-type lectin-like"/>
    <property type="match status" value="1"/>
</dbReference>
<name>A0A8W8NWI4_MAGGI</name>
<dbReference type="Pfam" id="PF00059">
    <property type="entry name" value="Lectin_C"/>
    <property type="match status" value="1"/>
</dbReference>
<dbReference type="Proteomes" id="UP000005408">
    <property type="component" value="Unassembled WGS sequence"/>
</dbReference>
<reference evidence="4" key="1">
    <citation type="submission" date="2022-08" db="UniProtKB">
        <authorList>
            <consortium name="EnsemblMetazoa"/>
        </authorList>
    </citation>
    <scope>IDENTIFICATION</scope>
    <source>
        <strain evidence="4">05x7-T-G4-1.051#20</strain>
    </source>
</reference>
<keyword evidence="2" id="KW-0472">Membrane</keyword>
<dbReference type="EnsemblMetazoa" id="G8838.1">
    <property type="protein sequence ID" value="G8838.1:cds"/>
    <property type="gene ID" value="G8838"/>
</dbReference>
<sequence>MAAFLTFLFNFFSLLSKWLLDLLDLQNLTTIKPYNSNKLHFIITKQDILADKIHPLLAVSYFFGMIYTAILIITLIGDSTGQTIYKDNGDDKPINGLQFDIDIFHYRELYLEDKIKSCNQEVKSLRDRDVQLQKQMKNLKDQNNLIRETDDILQFQLRCKNETGTYQERRVANAQYCFMKSSFTWNAGKTKCQSFKSYLLEINSEAEQNWLMDKVSTGKWWTGGIKHPQYDDWVWDHSGNDLTYRNWYPNQPNGGKSEECMLSEDASVTGRRQAVTECQEPLLAFDGYRKDSSRKYNHSVLRMSNTPISQKRGQTLPKPSQRISHNIPPFFTKTISVFNRKSCVDGPEEQASPAAEGFESFSLYVHTWLSCFLKERLGHFYRRSPHFVSTLRQLLKG</sequence>
<dbReference type="InterPro" id="IPR050111">
    <property type="entry name" value="C-type_lectin/snaclec_domain"/>
</dbReference>
<keyword evidence="2" id="KW-1133">Transmembrane helix</keyword>
<accession>A0A8W8NWI4</accession>
<proteinExistence type="predicted"/>
<keyword evidence="5" id="KW-1185">Reference proteome</keyword>
<dbReference type="Gene3D" id="3.10.100.10">
    <property type="entry name" value="Mannose-Binding Protein A, subunit A"/>
    <property type="match status" value="1"/>
</dbReference>
<keyword evidence="2" id="KW-0812">Transmembrane</keyword>
<feature type="domain" description="C-type lectin" evidence="3">
    <location>
        <begin position="171"/>
        <end position="261"/>
    </location>
</feature>
<dbReference type="InterPro" id="IPR001304">
    <property type="entry name" value="C-type_lectin-like"/>
</dbReference>
<organism evidence="4 5">
    <name type="scientific">Magallana gigas</name>
    <name type="common">Pacific oyster</name>
    <name type="synonym">Crassostrea gigas</name>
    <dbReference type="NCBI Taxonomy" id="29159"/>
    <lineage>
        <taxon>Eukaryota</taxon>
        <taxon>Metazoa</taxon>
        <taxon>Spiralia</taxon>
        <taxon>Lophotrochozoa</taxon>
        <taxon>Mollusca</taxon>
        <taxon>Bivalvia</taxon>
        <taxon>Autobranchia</taxon>
        <taxon>Pteriomorphia</taxon>
        <taxon>Ostreida</taxon>
        <taxon>Ostreoidea</taxon>
        <taxon>Ostreidae</taxon>
        <taxon>Magallana</taxon>
    </lineage>
</organism>
<evidence type="ECO:0000313" key="5">
    <source>
        <dbReference type="Proteomes" id="UP000005408"/>
    </source>
</evidence>
<dbReference type="PANTHER" id="PTHR22803">
    <property type="entry name" value="MANNOSE, PHOSPHOLIPASE, LECTIN RECEPTOR RELATED"/>
    <property type="match status" value="1"/>
</dbReference>
<keyword evidence="1" id="KW-0175">Coiled coil</keyword>
<evidence type="ECO:0000256" key="1">
    <source>
        <dbReference type="SAM" id="Coils"/>
    </source>
</evidence>